<dbReference type="EMBL" id="BAOS01000013">
    <property type="protein sequence ID" value="GAX60513.1"/>
    <property type="molecule type" value="Genomic_DNA"/>
</dbReference>
<evidence type="ECO:0000313" key="2">
    <source>
        <dbReference type="Proteomes" id="UP000218542"/>
    </source>
</evidence>
<name>A0A286TXA0_9BACT</name>
<dbReference type="AlphaFoldDB" id="A0A286TXA0"/>
<evidence type="ECO:0000313" key="1">
    <source>
        <dbReference type="EMBL" id="GAX60513.1"/>
    </source>
</evidence>
<organism evidence="1 2">
    <name type="scientific">Candidatus Scalindua japonica</name>
    <dbReference type="NCBI Taxonomy" id="1284222"/>
    <lineage>
        <taxon>Bacteria</taxon>
        <taxon>Pseudomonadati</taxon>
        <taxon>Planctomycetota</taxon>
        <taxon>Candidatus Brocadiia</taxon>
        <taxon>Candidatus Brocadiales</taxon>
        <taxon>Candidatus Scalinduaceae</taxon>
        <taxon>Candidatus Scalindua</taxon>
    </lineage>
</organism>
<sequence length="80" mass="9587">MIKKKQFIEILNNILDTEDDIAQHFYTYTANSLKYYKWLDDDKREMLSDITNKLSGDCQRHKTMVENLIQHVQESDKSVF</sequence>
<accession>A0A286TXA0</accession>
<dbReference type="RefSeq" id="WP_096893913.1">
    <property type="nucleotide sequence ID" value="NZ_BAOS01000013.1"/>
</dbReference>
<proteinExistence type="predicted"/>
<dbReference type="Proteomes" id="UP000218542">
    <property type="component" value="Unassembled WGS sequence"/>
</dbReference>
<protein>
    <submittedName>
        <fullName evidence="1">Auxin Efflux Carrier</fullName>
    </submittedName>
</protein>
<comment type="caution">
    <text evidence="1">The sequence shown here is derived from an EMBL/GenBank/DDBJ whole genome shotgun (WGS) entry which is preliminary data.</text>
</comment>
<keyword evidence="2" id="KW-1185">Reference proteome</keyword>
<reference evidence="2" key="1">
    <citation type="journal article" date="2017" name="Environ. Microbiol. Rep.">
        <title>Genetic Diversity of Marine Anaerobic Ammonium-Oxidizing Bacteria as Revealed by Genomic and Proteomic Analyses of 'Candidatus Scalindua japonica'.</title>
        <authorList>
            <person name="Oshiki M."/>
            <person name="Mizuto K."/>
            <person name="Kimura Z."/>
            <person name="Kindaichi T."/>
            <person name="Satoh H."/>
            <person name="Okabe S."/>
        </authorList>
    </citation>
    <scope>NUCLEOTIDE SEQUENCE [LARGE SCALE GENOMIC DNA]</scope>
    <source>
        <strain evidence="2">husup-a2</strain>
    </source>
</reference>
<gene>
    <name evidence="1" type="ORF">SCALIN_C13_0024</name>
</gene>
<dbReference type="OrthoDB" id="9876164at2"/>